<evidence type="ECO:0000256" key="3">
    <source>
        <dbReference type="ARBA" id="ARBA00023172"/>
    </source>
</evidence>
<evidence type="ECO:0000259" key="7">
    <source>
        <dbReference type="PROSITE" id="PS51900"/>
    </source>
</evidence>
<evidence type="ECO:0000313" key="9">
    <source>
        <dbReference type="Proteomes" id="UP000185210"/>
    </source>
</evidence>
<sequence>MTEQKAPRTRRSNGEASYRQRKDGLWEGRIQIVDDRGEKHRPSAYGKTKSLAKKALQEKIDRINAGLAVVDSRSTVAVVARRWCEVTLQASPRRQSTKELYDHRSRNHIETGHLAEITLNKLTPVHVEEWILAERAAGVAPSSQRTDYAVLRAILDAAVRDKLVAKNVCESVKRPSVPRKEAVHLDPAQVAALLAETASSTHALPIQLYARTGARRGEILALRWKDVDLARGTVTVVGTMSGSGKKLRREPEAKSASAHRPLPIGPDLVDELRAWRKVQQRHRAEAMNLWEDVDGLVFTTEFGRPFDPRNVLRTVQTAAKKLKLPPETGVHTLRHSAATALLEGGAHLKLVSSILGHSDTSITANIYGHASDSAARAALDALAVTVSKPAPSDDSGEDGGRHLKAVP</sequence>
<keyword evidence="2 4" id="KW-0238">DNA-binding</keyword>
<organism evidence="8 9">
    <name type="scientific">Mycobacteroides abscessus subsp. abscessus</name>
    <dbReference type="NCBI Taxonomy" id="1185650"/>
    <lineage>
        <taxon>Bacteria</taxon>
        <taxon>Bacillati</taxon>
        <taxon>Actinomycetota</taxon>
        <taxon>Actinomycetes</taxon>
        <taxon>Mycobacteriales</taxon>
        <taxon>Mycobacteriaceae</taxon>
        <taxon>Mycobacteroides</taxon>
        <taxon>Mycobacteroides abscessus</taxon>
    </lineage>
</organism>
<feature type="region of interest" description="Disordered" evidence="5">
    <location>
        <begin position="387"/>
        <end position="407"/>
    </location>
</feature>
<dbReference type="EMBL" id="FSHM01000006">
    <property type="protein sequence ID" value="SIB53633.1"/>
    <property type="molecule type" value="Genomic_DNA"/>
</dbReference>
<accession>A0AB38D2Q1</accession>
<dbReference type="InterPro" id="IPR050090">
    <property type="entry name" value="Tyrosine_recombinase_XerCD"/>
</dbReference>
<feature type="region of interest" description="Disordered" evidence="5">
    <location>
        <begin position="241"/>
        <end position="262"/>
    </location>
</feature>
<dbReference type="Gene3D" id="1.10.150.130">
    <property type="match status" value="1"/>
</dbReference>
<dbReference type="InterPro" id="IPR002104">
    <property type="entry name" value="Integrase_catalytic"/>
</dbReference>
<dbReference type="Gene3D" id="1.10.443.10">
    <property type="entry name" value="Intergrase catalytic core"/>
    <property type="match status" value="1"/>
</dbReference>
<dbReference type="InterPro" id="IPR044068">
    <property type="entry name" value="CB"/>
</dbReference>
<dbReference type="PANTHER" id="PTHR30349:SF41">
    <property type="entry name" value="INTEGRASE_RECOMBINASE PROTEIN MJ0367-RELATED"/>
    <property type="match status" value="1"/>
</dbReference>
<dbReference type="CDD" id="cd01189">
    <property type="entry name" value="INT_ICEBs1_C_like"/>
    <property type="match status" value="1"/>
</dbReference>
<feature type="domain" description="Core-binding (CB)" evidence="7">
    <location>
        <begin position="74"/>
        <end position="159"/>
    </location>
</feature>
<comment type="similarity">
    <text evidence="1">Belongs to the 'phage' integrase family.</text>
</comment>
<evidence type="ECO:0000256" key="5">
    <source>
        <dbReference type="SAM" id="MobiDB-lite"/>
    </source>
</evidence>
<dbReference type="AlphaFoldDB" id="A0AB38D2Q1"/>
<dbReference type="PROSITE" id="PS51898">
    <property type="entry name" value="TYR_RECOMBINASE"/>
    <property type="match status" value="1"/>
</dbReference>
<evidence type="ECO:0000256" key="4">
    <source>
        <dbReference type="PROSITE-ProRule" id="PRU01248"/>
    </source>
</evidence>
<dbReference type="GO" id="GO:0003677">
    <property type="term" value="F:DNA binding"/>
    <property type="evidence" value="ECO:0007669"/>
    <property type="project" value="UniProtKB-UniRule"/>
</dbReference>
<name>A0AB38D2Q1_9MYCO</name>
<dbReference type="InterPro" id="IPR010998">
    <property type="entry name" value="Integrase_recombinase_N"/>
</dbReference>
<dbReference type="Pfam" id="PF00589">
    <property type="entry name" value="Phage_integrase"/>
    <property type="match status" value="1"/>
</dbReference>
<dbReference type="PANTHER" id="PTHR30349">
    <property type="entry name" value="PHAGE INTEGRASE-RELATED"/>
    <property type="match status" value="1"/>
</dbReference>
<dbReference type="Proteomes" id="UP000185210">
    <property type="component" value="Unassembled WGS sequence"/>
</dbReference>
<gene>
    <name evidence="8" type="primary">xerC_6</name>
    <name evidence="8" type="ORF">SAMEA2070301_03986</name>
</gene>
<dbReference type="InterPro" id="IPR011010">
    <property type="entry name" value="DNA_brk_join_enz"/>
</dbReference>
<comment type="caution">
    <text evidence="8">The sequence shown here is derived from an EMBL/GenBank/DDBJ whole genome shotgun (WGS) entry which is preliminary data.</text>
</comment>
<evidence type="ECO:0000259" key="6">
    <source>
        <dbReference type="PROSITE" id="PS51898"/>
    </source>
</evidence>
<reference evidence="8 9" key="1">
    <citation type="submission" date="2016-11" db="EMBL/GenBank/DDBJ databases">
        <authorList>
            <consortium name="Pathogen Informatics"/>
        </authorList>
    </citation>
    <scope>NUCLEOTIDE SEQUENCE [LARGE SCALE GENOMIC DNA]</scope>
    <source>
        <strain evidence="8 9">104</strain>
    </source>
</reference>
<proteinExistence type="inferred from homology"/>
<protein>
    <submittedName>
        <fullName evidence="8">Phage integrase family protein</fullName>
    </submittedName>
</protein>
<dbReference type="RefSeq" id="WP_052544180.1">
    <property type="nucleotide sequence ID" value="NZ_CAACXP010000004.1"/>
</dbReference>
<evidence type="ECO:0000256" key="2">
    <source>
        <dbReference type="ARBA" id="ARBA00023125"/>
    </source>
</evidence>
<dbReference type="GO" id="GO:0006310">
    <property type="term" value="P:DNA recombination"/>
    <property type="evidence" value="ECO:0007669"/>
    <property type="project" value="UniProtKB-KW"/>
</dbReference>
<evidence type="ECO:0000313" key="8">
    <source>
        <dbReference type="EMBL" id="SIB53633.1"/>
    </source>
</evidence>
<dbReference type="SUPFAM" id="SSF56349">
    <property type="entry name" value="DNA breaking-rejoining enzymes"/>
    <property type="match status" value="1"/>
</dbReference>
<feature type="region of interest" description="Disordered" evidence="5">
    <location>
        <begin position="1"/>
        <end position="22"/>
    </location>
</feature>
<keyword evidence="3" id="KW-0233">DNA recombination</keyword>
<evidence type="ECO:0000256" key="1">
    <source>
        <dbReference type="ARBA" id="ARBA00008857"/>
    </source>
</evidence>
<dbReference type="InterPro" id="IPR013762">
    <property type="entry name" value="Integrase-like_cat_sf"/>
</dbReference>
<dbReference type="PROSITE" id="PS51900">
    <property type="entry name" value="CB"/>
    <property type="match status" value="1"/>
</dbReference>
<feature type="domain" description="Tyr recombinase" evidence="6">
    <location>
        <begin position="180"/>
        <end position="380"/>
    </location>
</feature>
<dbReference type="GO" id="GO:0015074">
    <property type="term" value="P:DNA integration"/>
    <property type="evidence" value="ECO:0007669"/>
    <property type="project" value="InterPro"/>
</dbReference>